<proteinExistence type="predicted"/>
<evidence type="ECO:0000313" key="3">
    <source>
        <dbReference type="Proteomes" id="UP001295684"/>
    </source>
</evidence>
<feature type="compositionally biased region" description="Basic and acidic residues" evidence="1">
    <location>
        <begin position="208"/>
        <end position="217"/>
    </location>
</feature>
<feature type="region of interest" description="Disordered" evidence="1">
    <location>
        <begin position="269"/>
        <end position="410"/>
    </location>
</feature>
<sequence length="516" mass="58665">MQFDPHVMIMVGYNMHKFEQNYRKESFIELAKILQEFVSREAIKKSEYKKVFRKLFEQDSLAEVLCIKSLRSMRKEFEENNPQTVPINSIEEESSYSLGETHENTQSFQAFEAPQTIAKDTGFTSQISDTGSGGGWKNEPEVYQGFPGFSSKQHIATESAKPQILRPKEASISSFNSNQYPPNFLDTKKGNSEREYRPIAQTTSKLTTAEKPRRETRPAPNLASVSESKAKSFEKAPYVSPEQPLIDKKQQELIAEQKKILEECSKAKQFDNAPKSLQKAVNKVPNNGVKRKRANTNQVPASRVNEENKNNRRPAPASQANNFNKIQQKRQRAPPKQPTSTKSAHIQREPEPRPPPQPVESDALKTIFGNIGSAKRQKLSEGCVNPCGQYTPTQDSNSQYQARNQGQSRATNPALFQAAPPVHAGEEYKEVLAPRNNDKMTYEEVMRIAEEEEQRELEERRKREAIEEKESLRVIQQLQEEQQREASSNPNNPVVSEPPQQESSGIPNFLLYGQKR</sequence>
<name>A0AAD1X4R3_EUPCR</name>
<reference evidence="2" key="1">
    <citation type="submission" date="2023-07" db="EMBL/GenBank/DDBJ databases">
        <authorList>
            <consortium name="AG Swart"/>
            <person name="Singh M."/>
            <person name="Singh A."/>
            <person name="Seah K."/>
            <person name="Emmerich C."/>
        </authorList>
    </citation>
    <scope>NUCLEOTIDE SEQUENCE</scope>
    <source>
        <strain evidence="2">DP1</strain>
    </source>
</reference>
<feature type="compositionally biased region" description="Basic and acidic residues" evidence="1">
    <location>
        <begin position="186"/>
        <end position="197"/>
    </location>
</feature>
<evidence type="ECO:0000313" key="2">
    <source>
        <dbReference type="EMBL" id="CAI2360704.1"/>
    </source>
</evidence>
<protein>
    <submittedName>
        <fullName evidence="2">Uncharacterized protein</fullName>
    </submittedName>
</protein>
<comment type="caution">
    <text evidence="2">The sequence shown here is derived from an EMBL/GenBank/DDBJ whole genome shotgun (WGS) entry which is preliminary data.</text>
</comment>
<feature type="compositionally biased region" description="Polar residues" evidence="1">
    <location>
        <begin position="388"/>
        <end position="410"/>
    </location>
</feature>
<feature type="compositionally biased region" description="Polar residues" evidence="1">
    <location>
        <begin position="172"/>
        <end position="181"/>
    </location>
</feature>
<accession>A0AAD1X4R3</accession>
<gene>
    <name evidence="2" type="ORF">ECRASSUSDP1_LOCUS2008</name>
</gene>
<dbReference type="Proteomes" id="UP001295684">
    <property type="component" value="Unassembled WGS sequence"/>
</dbReference>
<feature type="compositionally biased region" description="Low complexity" evidence="1">
    <location>
        <begin position="487"/>
        <end position="499"/>
    </location>
</feature>
<feature type="region of interest" description="Disordered" evidence="1">
    <location>
        <begin position="478"/>
        <end position="516"/>
    </location>
</feature>
<feature type="region of interest" description="Disordered" evidence="1">
    <location>
        <begin position="123"/>
        <end position="148"/>
    </location>
</feature>
<evidence type="ECO:0000256" key="1">
    <source>
        <dbReference type="SAM" id="MobiDB-lite"/>
    </source>
</evidence>
<dbReference type="EMBL" id="CAMPGE010001900">
    <property type="protein sequence ID" value="CAI2360704.1"/>
    <property type="molecule type" value="Genomic_DNA"/>
</dbReference>
<feature type="region of interest" description="Disordered" evidence="1">
    <location>
        <begin position="172"/>
        <end position="244"/>
    </location>
</feature>
<organism evidence="2 3">
    <name type="scientific">Euplotes crassus</name>
    <dbReference type="NCBI Taxonomy" id="5936"/>
    <lineage>
        <taxon>Eukaryota</taxon>
        <taxon>Sar</taxon>
        <taxon>Alveolata</taxon>
        <taxon>Ciliophora</taxon>
        <taxon>Intramacronucleata</taxon>
        <taxon>Spirotrichea</taxon>
        <taxon>Hypotrichia</taxon>
        <taxon>Euplotida</taxon>
        <taxon>Euplotidae</taxon>
        <taxon>Moneuplotes</taxon>
    </lineage>
</organism>
<keyword evidence="3" id="KW-1185">Reference proteome</keyword>
<dbReference type="AlphaFoldDB" id="A0AAD1X4R3"/>